<evidence type="ECO:0000256" key="2">
    <source>
        <dbReference type="SAM" id="Phobius"/>
    </source>
</evidence>
<keyword evidence="2" id="KW-1133">Transmembrane helix</keyword>
<reference evidence="3" key="1">
    <citation type="journal article" date="2023" name="G3 (Bethesda)">
        <title>A reference genome for the long-term kleptoplast-retaining sea slug Elysia crispata morphotype clarki.</title>
        <authorList>
            <person name="Eastman K.E."/>
            <person name="Pendleton A.L."/>
            <person name="Shaikh M.A."/>
            <person name="Suttiyut T."/>
            <person name="Ogas R."/>
            <person name="Tomko P."/>
            <person name="Gavelis G."/>
            <person name="Widhalm J.R."/>
            <person name="Wisecaver J.H."/>
        </authorList>
    </citation>
    <scope>NUCLEOTIDE SEQUENCE</scope>
    <source>
        <strain evidence="3">ECLA1</strain>
    </source>
</reference>
<feature type="transmembrane region" description="Helical" evidence="2">
    <location>
        <begin position="463"/>
        <end position="488"/>
    </location>
</feature>
<feature type="region of interest" description="Disordered" evidence="1">
    <location>
        <begin position="731"/>
        <end position="751"/>
    </location>
</feature>
<feature type="region of interest" description="Disordered" evidence="1">
    <location>
        <begin position="692"/>
        <end position="716"/>
    </location>
</feature>
<feature type="region of interest" description="Disordered" evidence="1">
    <location>
        <begin position="862"/>
        <end position="888"/>
    </location>
</feature>
<feature type="region of interest" description="Disordered" evidence="1">
    <location>
        <begin position="550"/>
        <end position="611"/>
    </location>
</feature>
<evidence type="ECO:0000313" key="4">
    <source>
        <dbReference type="Proteomes" id="UP001283361"/>
    </source>
</evidence>
<name>A0AAE0Y9X4_9GAST</name>
<feature type="region of interest" description="Disordered" evidence="1">
    <location>
        <begin position="500"/>
        <end position="532"/>
    </location>
</feature>
<dbReference type="Proteomes" id="UP001283361">
    <property type="component" value="Unassembled WGS sequence"/>
</dbReference>
<keyword evidence="2" id="KW-0812">Transmembrane</keyword>
<organism evidence="3 4">
    <name type="scientific">Elysia crispata</name>
    <name type="common">lettuce slug</name>
    <dbReference type="NCBI Taxonomy" id="231223"/>
    <lineage>
        <taxon>Eukaryota</taxon>
        <taxon>Metazoa</taxon>
        <taxon>Spiralia</taxon>
        <taxon>Lophotrochozoa</taxon>
        <taxon>Mollusca</taxon>
        <taxon>Gastropoda</taxon>
        <taxon>Heterobranchia</taxon>
        <taxon>Euthyneura</taxon>
        <taxon>Panpulmonata</taxon>
        <taxon>Sacoglossa</taxon>
        <taxon>Placobranchoidea</taxon>
        <taxon>Plakobranchidae</taxon>
        <taxon>Elysia</taxon>
    </lineage>
</organism>
<dbReference type="EMBL" id="JAWDGP010006599">
    <property type="protein sequence ID" value="KAK3738243.1"/>
    <property type="molecule type" value="Genomic_DNA"/>
</dbReference>
<proteinExistence type="predicted"/>
<feature type="compositionally biased region" description="Basic and acidic residues" evidence="1">
    <location>
        <begin position="572"/>
        <end position="582"/>
    </location>
</feature>
<evidence type="ECO:0000256" key="1">
    <source>
        <dbReference type="SAM" id="MobiDB-lite"/>
    </source>
</evidence>
<feature type="compositionally biased region" description="Acidic residues" evidence="1">
    <location>
        <begin position="598"/>
        <end position="608"/>
    </location>
</feature>
<keyword evidence="4" id="KW-1185">Reference proteome</keyword>
<keyword evidence="2" id="KW-0472">Membrane</keyword>
<feature type="compositionally biased region" description="Basic and acidic residues" evidence="1">
    <location>
        <begin position="699"/>
        <end position="716"/>
    </location>
</feature>
<evidence type="ECO:0000313" key="3">
    <source>
        <dbReference type="EMBL" id="KAK3738243.1"/>
    </source>
</evidence>
<feature type="compositionally biased region" description="Basic residues" evidence="1">
    <location>
        <begin position="557"/>
        <end position="571"/>
    </location>
</feature>
<sequence>MEAGTQYWDEIVKLKYRAWNPVTIMKENEIWKLEPNTGMNDVPDKENKIWGLEPSGQHERMKYGAWTPLFWVKEYGAWNPVFPMKENEIWGLEPIENGTLSCLHSLADGDVVYVTLYNQDDSTDGSNSYQFVCVALLLENNQVFFNQNPMDCDDFSVLNATVADFIMDPVCDVLRENDEGQDQLVDEVSITCSFESALQGDWLSNRKGELTISADTVSGFEPYGLTCTDCTDQPTDFECYQQSGSIYLIRSARTFLNSLPVRIYVCLDMTFVSSTKYIYYQAHSAQASDLEDYLAVLNAAQPVNSLTEVCTQSTPYPPELHSVLLSAASPQSGAAACPEQFVSVYNTSVSSCDFTLSACDVDTQLKLSSTSCDNSPFYTTGGVLSCIYSITDGSTTYLTLLNHDSSTDSNSTFQFTCIASELDGTNLRFTETSGGCHEGQTPSTVNTTNGAEHLFLYLASSSFPWIIIIGVAAGVIFLILVALVIYCCCGRRCLAERRARNKESEEESIIGSKDGDGVEGDDGKKTHWRETNEKDDRRYKDIFTVGTARNPITRGLGKSKKRKRRKRKHGKERSAKEGRDGSGDSSSGSSGSGSGSDYSDDFTSDDSDTSLSSEARIRKMLGSRYNLHVALAWSNRENDPELVQDEHQPQNRHFYESKEMLLRGLEASSLTFNKSKPLGRIVSTSAVLGPANWRKRSQRDRGDQSHLRDGRRIGVDDASLDKDRSAQFLANGGRRRPTRLDPIQSQGRLDGTRDVTKLHKGFGLLKPEHMEFLAQYQAYTTTRKILEDEGFFDTQLGHTLLAGEQFGFNKQEELLNPSKTPEETKDALEDFSSEVALAGQRERQKASRRVMISARPAATAVLPHSDQGGTRAGETQPDSGTEGLIGNPAIKPSLPPPFFIALPSVTNDFALLPSPYRHSGVIVLFRIKSMAERRLSGLLGFNVQ</sequence>
<comment type="caution">
    <text evidence="3">The sequence shown here is derived from an EMBL/GenBank/DDBJ whole genome shotgun (WGS) entry which is preliminary data.</text>
</comment>
<gene>
    <name evidence="3" type="ORF">RRG08_039654</name>
</gene>
<dbReference type="AlphaFoldDB" id="A0AAE0Y9X4"/>
<protein>
    <submittedName>
        <fullName evidence="3">Uncharacterized protein</fullName>
    </submittedName>
</protein>
<feature type="compositionally biased region" description="Basic and acidic residues" evidence="1">
    <location>
        <begin position="513"/>
        <end position="532"/>
    </location>
</feature>
<accession>A0AAE0Y9X4</accession>